<dbReference type="Gene3D" id="3.40.1440.10">
    <property type="entry name" value="GIY-YIG endonuclease"/>
    <property type="match status" value="1"/>
</dbReference>
<dbReference type="SUPFAM" id="SSF82771">
    <property type="entry name" value="GIY-YIG endonuclease"/>
    <property type="match status" value="1"/>
</dbReference>
<dbReference type="InterPro" id="IPR000305">
    <property type="entry name" value="GIY-YIG_endonuc"/>
</dbReference>
<feature type="domain" description="GIY-YIG" evidence="1">
    <location>
        <begin position="1"/>
        <end position="62"/>
    </location>
</feature>
<dbReference type="PANTHER" id="PTHR34477">
    <property type="entry name" value="UPF0213 PROTEIN YHBQ"/>
    <property type="match status" value="1"/>
</dbReference>
<dbReference type="EMBL" id="UINC01010352">
    <property type="protein sequence ID" value="SVA46081.1"/>
    <property type="molecule type" value="Genomic_DNA"/>
</dbReference>
<dbReference type="PROSITE" id="PS50164">
    <property type="entry name" value="GIY_YIG"/>
    <property type="match status" value="1"/>
</dbReference>
<dbReference type="InterPro" id="IPR035901">
    <property type="entry name" value="GIY-YIG_endonuc_sf"/>
</dbReference>
<dbReference type="PANTHER" id="PTHR34477:SF1">
    <property type="entry name" value="UPF0213 PROTEIN YHBQ"/>
    <property type="match status" value="1"/>
</dbReference>
<protein>
    <recommendedName>
        <fullName evidence="1">GIY-YIG domain-containing protein</fullName>
    </recommendedName>
</protein>
<evidence type="ECO:0000313" key="2">
    <source>
        <dbReference type="EMBL" id="SVA46081.1"/>
    </source>
</evidence>
<accession>A0A381W141</accession>
<name>A0A381W141_9ZZZZ</name>
<dbReference type="Pfam" id="PF01541">
    <property type="entry name" value="GIY-YIG"/>
    <property type="match status" value="1"/>
</dbReference>
<sequence length="65" mass="7604">MYTGITNNIEKRLLAHEEGRGAKYTKGRGPFKIVYKKKFKSRSEATIREMEIKKLNSKEKNKLIC</sequence>
<dbReference type="CDD" id="cd10456">
    <property type="entry name" value="GIY-YIG_UPF0213"/>
    <property type="match status" value="1"/>
</dbReference>
<dbReference type="AlphaFoldDB" id="A0A381W141"/>
<organism evidence="2">
    <name type="scientific">marine metagenome</name>
    <dbReference type="NCBI Taxonomy" id="408172"/>
    <lineage>
        <taxon>unclassified sequences</taxon>
        <taxon>metagenomes</taxon>
        <taxon>ecological metagenomes</taxon>
    </lineage>
</organism>
<reference evidence="2" key="1">
    <citation type="submission" date="2018-05" db="EMBL/GenBank/DDBJ databases">
        <authorList>
            <person name="Lanie J.A."/>
            <person name="Ng W.-L."/>
            <person name="Kazmierczak K.M."/>
            <person name="Andrzejewski T.M."/>
            <person name="Davidsen T.M."/>
            <person name="Wayne K.J."/>
            <person name="Tettelin H."/>
            <person name="Glass J.I."/>
            <person name="Rusch D."/>
            <person name="Podicherti R."/>
            <person name="Tsui H.-C.T."/>
            <person name="Winkler M.E."/>
        </authorList>
    </citation>
    <scope>NUCLEOTIDE SEQUENCE</scope>
</reference>
<gene>
    <name evidence="2" type="ORF">METZ01_LOCUS98935</name>
</gene>
<evidence type="ECO:0000259" key="1">
    <source>
        <dbReference type="PROSITE" id="PS50164"/>
    </source>
</evidence>
<dbReference type="InterPro" id="IPR050190">
    <property type="entry name" value="UPF0213_domain"/>
</dbReference>
<proteinExistence type="predicted"/>